<dbReference type="OrthoDB" id="1668831at2"/>
<dbReference type="RefSeq" id="WP_004092705.1">
    <property type="nucleotide sequence ID" value="NZ_AFGF01000017.1"/>
</dbReference>
<evidence type="ECO:0000256" key="1">
    <source>
        <dbReference type="SAM" id="Coils"/>
    </source>
</evidence>
<evidence type="ECO:0000313" key="3">
    <source>
        <dbReference type="Proteomes" id="UP000003240"/>
    </source>
</evidence>
<dbReference type="Proteomes" id="UP000003240">
    <property type="component" value="Unassembled WGS sequence"/>
</dbReference>
<keyword evidence="3" id="KW-1185">Reference proteome</keyword>
<accession>F7NEZ5</accession>
<gene>
    <name evidence="2" type="ORF">ALO_03061</name>
</gene>
<organism evidence="2 3">
    <name type="scientific">Acetonema longum DSM 6540</name>
    <dbReference type="NCBI Taxonomy" id="1009370"/>
    <lineage>
        <taxon>Bacteria</taxon>
        <taxon>Bacillati</taxon>
        <taxon>Bacillota</taxon>
        <taxon>Negativicutes</taxon>
        <taxon>Acetonemataceae</taxon>
        <taxon>Acetonema</taxon>
    </lineage>
</organism>
<keyword evidence="1" id="KW-0175">Coiled coil</keyword>
<feature type="coiled-coil region" evidence="1">
    <location>
        <begin position="158"/>
        <end position="192"/>
    </location>
</feature>
<evidence type="ECO:0000313" key="2">
    <source>
        <dbReference type="EMBL" id="EGO65556.1"/>
    </source>
</evidence>
<name>F7NEZ5_9FIRM</name>
<dbReference type="AlphaFoldDB" id="F7NEZ5"/>
<comment type="caution">
    <text evidence="2">The sequence shown here is derived from an EMBL/GenBank/DDBJ whole genome shotgun (WGS) entry which is preliminary data.</text>
</comment>
<protein>
    <recommendedName>
        <fullName evidence="4">CpXC domain-containing protein</fullName>
    </recommendedName>
</protein>
<proteinExistence type="predicted"/>
<dbReference type="STRING" id="1009370.ALO_03061"/>
<dbReference type="EMBL" id="AFGF01000017">
    <property type="protein sequence ID" value="EGO65556.1"/>
    <property type="molecule type" value="Genomic_DNA"/>
</dbReference>
<reference evidence="2 3" key="1">
    <citation type="journal article" date="2011" name="EMBO J.">
        <title>Structural diversity of bacterial flagellar motors.</title>
        <authorList>
            <person name="Chen S."/>
            <person name="Beeby M."/>
            <person name="Murphy G.E."/>
            <person name="Leadbetter J.R."/>
            <person name="Hendrixson D.R."/>
            <person name="Briegel A."/>
            <person name="Li Z."/>
            <person name="Shi J."/>
            <person name="Tocheva E.I."/>
            <person name="Muller A."/>
            <person name="Dobro M.J."/>
            <person name="Jensen G.J."/>
        </authorList>
    </citation>
    <scope>NUCLEOTIDE SEQUENCE [LARGE SCALE GENOMIC DNA]</scope>
    <source>
        <strain evidence="2 3">DSM 6540</strain>
    </source>
</reference>
<evidence type="ECO:0008006" key="4">
    <source>
        <dbReference type="Google" id="ProtNLM"/>
    </source>
</evidence>
<sequence length="288" mass="33316">MAFLQIKGKIFHCQHCGNQLHIEYQGGAQSTQIGEIGILEQKRLAEKYGQTDPAVYDLHVEGGFCQNCFLQLNPPREQLQDWGLAWKIDEAVRGLFMLLYQYTLQVATKVEKVVMRQSTLLKPAEYDATAYRQLLADPQMDDPQQKQKLLQTYAQCVMPQAEAELMQAAQENQEIHNLIAAYEQECANLIKENQPLHEQMKDRTFPYFRVANTKGAENLHSLVYAPLSTVRVPLPPPDDALFFFPATFRGESIRLICEPIRVERIFYWYYRREPIEQELYKALIGQAQ</sequence>